<evidence type="ECO:0000313" key="13">
    <source>
        <dbReference type="Proteomes" id="UP000243052"/>
    </source>
</evidence>
<dbReference type="GO" id="GO:0015187">
    <property type="term" value="F:glycine transmembrane transporter activity"/>
    <property type="evidence" value="ECO:0007669"/>
    <property type="project" value="UniProtKB-UniRule"/>
</dbReference>
<keyword evidence="8 10" id="KW-0472">Membrane</keyword>
<accession>A0A0X8HS69</accession>
<evidence type="ECO:0000256" key="4">
    <source>
        <dbReference type="ARBA" id="ARBA00022737"/>
    </source>
</evidence>
<dbReference type="PANTHER" id="PTHR46181:SF3">
    <property type="entry name" value="MITOCHONDRIAL GLYCINE TRANSPORTER"/>
    <property type="match status" value="1"/>
</dbReference>
<sequence>MSENIPMHKAHLVSGFFGGLTSVVLFQPLELLKTRVQQNGNKGVLRTLRELTSVTELWRGTVPSILRTSIGSALYMSLLNLTRTMIATTQAHQRTSVLPKLSMYENLLCGTFSRAVLGVITLPLTVIKSRCESTLYSYKSMSQAISHIYRTEGLRGFMTGLSSTVMRDAPYAGIYVLLYEQAKTQLPNLIYGTTEEGVGAAMLGTYRSTLTNITCAALAAALATTITAPFDIIKTRMQLDPKKYSRFTKTTLLIAKDESIKTFFDGLGLRLARKTLSAGIAWGIYEEMVKVITLRAAN</sequence>
<dbReference type="PROSITE" id="PS50920">
    <property type="entry name" value="SOLCAR"/>
    <property type="match status" value="3"/>
</dbReference>
<keyword evidence="13" id="KW-1185">Reference proteome</keyword>
<protein>
    <recommendedName>
        <fullName evidence="10">Mitochondrial glycine transporter</fullName>
    </recommendedName>
    <alternativeName>
        <fullName evidence="10">Solute carrier family 25 member 38 homolog</fullName>
    </alternativeName>
</protein>
<comment type="similarity">
    <text evidence="10">Belongs to the mitochondrial carrier (TC 2.A.29) family. SLC25A38 subfamily.</text>
</comment>
<evidence type="ECO:0000256" key="11">
    <source>
        <dbReference type="PROSITE-ProRule" id="PRU00282"/>
    </source>
</evidence>
<evidence type="ECO:0000256" key="3">
    <source>
        <dbReference type="ARBA" id="ARBA00022692"/>
    </source>
</evidence>
<dbReference type="HAMAP" id="MF_03064">
    <property type="entry name" value="SLC25A38"/>
    <property type="match status" value="1"/>
</dbReference>
<dbReference type="RefSeq" id="XP_017987496.1">
    <property type="nucleotide sequence ID" value="XM_018131926.1"/>
</dbReference>
<gene>
    <name evidence="12" type="ORF">AW171_hschr42393</name>
</gene>
<evidence type="ECO:0000256" key="9">
    <source>
        <dbReference type="ARBA" id="ARBA00034060"/>
    </source>
</evidence>
<dbReference type="InterPro" id="IPR030847">
    <property type="entry name" value="Hem25/SLC25A38"/>
</dbReference>
<dbReference type="STRING" id="45286.A0A0X8HS69"/>
<keyword evidence="6 10" id="KW-1133">Transmembrane helix</keyword>
<evidence type="ECO:0000256" key="5">
    <source>
        <dbReference type="ARBA" id="ARBA00022792"/>
    </source>
</evidence>
<dbReference type="InterPro" id="IPR023395">
    <property type="entry name" value="MCP_dom_sf"/>
</dbReference>
<keyword evidence="4 10" id="KW-0677">Repeat</keyword>
<evidence type="ECO:0000313" key="12">
    <source>
        <dbReference type="EMBL" id="AMD20500.1"/>
    </source>
</evidence>
<dbReference type="Gene3D" id="1.50.40.10">
    <property type="entry name" value="Mitochondrial carrier domain"/>
    <property type="match status" value="1"/>
</dbReference>
<evidence type="ECO:0000256" key="6">
    <source>
        <dbReference type="ARBA" id="ARBA00022989"/>
    </source>
</evidence>
<keyword evidence="5 10" id="KW-0999">Mitochondrion inner membrane</keyword>
<dbReference type="OrthoDB" id="1924968at2759"/>
<comment type="subcellular location">
    <subcellularLocation>
        <location evidence="1">Membrane</location>
        <topology evidence="1">Multi-pass membrane protein</topology>
    </subcellularLocation>
    <subcellularLocation>
        <location evidence="10">Mitochondrion inner membrane</location>
        <topology evidence="10">Multi-pass membrane protein</topology>
    </subcellularLocation>
</comment>
<dbReference type="PANTHER" id="PTHR46181">
    <property type="entry name" value="MITOCHONDRIAL GLYCINE TRANSPORTER"/>
    <property type="match status" value="1"/>
</dbReference>
<proteinExistence type="inferred from homology"/>
<name>A0A0X8HS69_9SACH</name>
<dbReference type="GeneID" id="28723746"/>
<dbReference type="GO" id="GO:0005743">
    <property type="term" value="C:mitochondrial inner membrane"/>
    <property type="evidence" value="ECO:0007669"/>
    <property type="project" value="UniProtKB-SubCell"/>
</dbReference>
<dbReference type="InterPro" id="IPR018108">
    <property type="entry name" value="MCP_transmembrane"/>
</dbReference>
<dbReference type="EMBL" id="CP014244">
    <property type="protein sequence ID" value="AMD20500.1"/>
    <property type="molecule type" value="Genomic_DNA"/>
</dbReference>
<keyword evidence="2 10" id="KW-0813">Transport</keyword>
<dbReference type="GO" id="GO:1904983">
    <property type="term" value="P:glycine import into mitochondrion"/>
    <property type="evidence" value="ECO:0007669"/>
    <property type="project" value="UniProtKB-UniRule"/>
</dbReference>
<evidence type="ECO:0000256" key="2">
    <source>
        <dbReference type="ARBA" id="ARBA00022448"/>
    </source>
</evidence>
<feature type="repeat" description="Solcar" evidence="11">
    <location>
        <begin position="101"/>
        <end position="185"/>
    </location>
</feature>
<organism evidence="12 13">
    <name type="scientific">Eremothecium sinecaudum</name>
    <dbReference type="NCBI Taxonomy" id="45286"/>
    <lineage>
        <taxon>Eukaryota</taxon>
        <taxon>Fungi</taxon>
        <taxon>Dikarya</taxon>
        <taxon>Ascomycota</taxon>
        <taxon>Saccharomycotina</taxon>
        <taxon>Saccharomycetes</taxon>
        <taxon>Saccharomycetales</taxon>
        <taxon>Saccharomycetaceae</taxon>
        <taxon>Eremothecium</taxon>
    </lineage>
</organism>
<comment type="function">
    <text evidence="10">Mitochondrial glycine transporter that imports glycine into the mitochondrial matrix. Plays an important role in providing glycine for the first enzymatic step in heme biosynthesis, the condensation of glycine with succinyl-CoA to produce 5-aminolevulinate (ALA) in the miochondrial matrix.</text>
</comment>
<comment type="catalytic activity">
    <reaction evidence="9 10">
        <text>glycine(in) = glycine(out)</text>
        <dbReference type="Rhea" id="RHEA:70715"/>
        <dbReference type="ChEBI" id="CHEBI:57305"/>
    </reaction>
</comment>
<feature type="repeat" description="Solcar" evidence="11">
    <location>
        <begin position="207"/>
        <end position="291"/>
    </location>
</feature>
<dbReference type="SUPFAM" id="SSF103506">
    <property type="entry name" value="Mitochondrial carrier"/>
    <property type="match status" value="1"/>
</dbReference>
<evidence type="ECO:0000256" key="10">
    <source>
        <dbReference type="HAMAP-Rule" id="MF_03064"/>
    </source>
</evidence>
<keyword evidence="7 10" id="KW-0496">Mitochondrion</keyword>
<evidence type="ECO:0000256" key="7">
    <source>
        <dbReference type="ARBA" id="ARBA00023128"/>
    </source>
</evidence>
<dbReference type="AlphaFoldDB" id="A0A0X8HS69"/>
<feature type="repeat" description="Solcar" evidence="11">
    <location>
        <begin position="6"/>
        <end position="85"/>
    </location>
</feature>
<dbReference type="Pfam" id="PF00153">
    <property type="entry name" value="Mito_carr"/>
    <property type="match status" value="3"/>
</dbReference>
<dbReference type="Proteomes" id="UP000243052">
    <property type="component" value="Chromosome iv"/>
</dbReference>
<keyword evidence="3 10" id="KW-0812">Transmembrane</keyword>
<reference evidence="12 13" key="1">
    <citation type="submission" date="2016-01" db="EMBL/GenBank/DDBJ databases">
        <title>Genome sequence of the yeast Holleya sinecauda.</title>
        <authorList>
            <person name="Dietrich F.S."/>
        </authorList>
    </citation>
    <scope>NUCLEOTIDE SEQUENCE [LARGE SCALE GENOMIC DNA]</scope>
    <source>
        <strain evidence="12 13">ATCC 58844</strain>
    </source>
</reference>
<evidence type="ECO:0000256" key="8">
    <source>
        <dbReference type="ARBA" id="ARBA00023136"/>
    </source>
</evidence>
<evidence type="ECO:0000256" key="1">
    <source>
        <dbReference type="ARBA" id="ARBA00004141"/>
    </source>
</evidence>